<name>A0AAW7Y1A7_9GAMM</name>
<reference evidence="2" key="1">
    <citation type="submission" date="2023-07" db="EMBL/GenBank/DDBJ databases">
        <title>Genome content predicts the carbon catabolic preferences of heterotrophic bacteria.</title>
        <authorList>
            <person name="Gralka M."/>
        </authorList>
    </citation>
    <scope>NUCLEOTIDE SEQUENCE</scope>
    <source>
        <strain evidence="2">G2M05</strain>
    </source>
</reference>
<evidence type="ECO:0000313" key="2">
    <source>
        <dbReference type="EMBL" id="MDO6542157.1"/>
    </source>
</evidence>
<accession>A0AAW7Y1A7</accession>
<gene>
    <name evidence="2" type="ORF">Q4568_06420</name>
</gene>
<evidence type="ECO:0000256" key="1">
    <source>
        <dbReference type="SAM" id="Phobius"/>
    </source>
</evidence>
<feature type="transmembrane region" description="Helical" evidence="1">
    <location>
        <begin position="39"/>
        <end position="60"/>
    </location>
</feature>
<keyword evidence="1" id="KW-0812">Transmembrane</keyword>
<evidence type="ECO:0000313" key="3">
    <source>
        <dbReference type="Proteomes" id="UP001170624"/>
    </source>
</evidence>
<keyword evidence="1" id="KW-1133">Transmembrane helix</keyword>
<dbReference type="EMBL" id="JAUOPU010000004">
    <property type="protein sequence ID" value="MDO6542157.1"/>
    <property type="molecule type" value="Genomic_DNA"/>
</dbReference>
<sequence length="78" mass="8902">MNYIEFNDAMYAYNPIGYLPMNESEFKHSFRVAIENKGISKIITIGQIVYGFILGGVLYMSPDEVDEVKFNVISLSKK</sequence>
<keyword evidence="1" id="KW-0472">Membrane</keyword>
<comment type="caution">
    <text evidence="2">The sequence shown here is derived from an EMBL/GenBank/DDBJ whole genome shotgun (WGS) entry which is preliminary data.</text>
</comment>
<evidence type="ECO:0008006" key="4">
    <source>
        <dbReference type="Google" id="ProtNLM"/>
    </source>
</evidence>
<protein>
    <recommendedName>
        <fullName evidence="4">Phage protein</fullName>
    </recommendedName>
</protein>
<dbReference type="Proteomes" id="UP001170624">
    <property type="component" value="Unassembled WGS sequence"/>
</dbReference>
<proteinExistence type="predicted"/>
<dbReference type="AlphaFoldDB" id="A0AAW7Y1A7"/>
<organism evidence="2 3">
    <name type="scientific">Photobacterium sanguinicancri</name>
    <dbReference type="NCBI Taxonomy" id="875932"/>
    <lineage>
        <taxon>Bacteria</taxon>
        <taxon>Pseudomonadati</taxon>
        <taxon>Pseudomonadota</taxon>
        <taxon>Gammaproteobacteria</taxon>
        <taxon>Vibrionales</taxon>
        <taxon>Vibrionaceae</taxon>
        <taxon>Photobacterium</taxon>
    </lineage>
</organism>
<dbReference type="RefSeq" id="WP_157072709.1">
    <property type="nucleotide sequence ID" value="NZ_CANMLA010000001.1"/>
</dbReference>